<proteinExistence type="predicted"/>
<evidence type="ECO:0000313" key="3">
    <source>
        <dbReference type="Proteomes" id="UP000243525"/>
    </source>
</evidence>
<gene>
    <name evidence="2" type="ORF">C8N47_12940</name>
</gene>
<comment type="caution">
    <text evidence="2">The sequence shown here is derived from an EMBL/GenBank/DDBJ whole genome shotgun (WGS) entry which is preliminary data.</text>
</comment>
<dbReference type="InterPro" id="IPR021428">
    <property type="entry name" value="DUF3078"/>
</dbReference>
<dbReference type="EMBL" id="QAAD01000029">
    <property type="protein sequence ID" value="PTN04820.1"/>
    <property type="molecule type" value="Genomic_DNA"/>
</dbReference>
<feature type="signal peptide" evidence="1">
    <location>
        <begin position="1"/>
        <end position="19"/>
    </location>
</feature>
<evidence type="ECO:0000256" key="1">
    <source>
        <dbReference type="SAM" id="SignalP"/>
    </source>
</evidence>
<name>A0A2T5BXD4_9BACT</name>
<accession>A0A2T5BXD4</accession>
<keyword evidence="3" id="KW-1185">Reference proteome</keyword>
<dbReference type="OrthoDB" id="1495718at2"/>
<reference evidence="2 3" key="1">
    <citation type="submission" date="2018-04" db="EMBL/GenBank/DDBJ databases">
        <title>Genomic Encyclopedia of Archaeal and Bacterial Type Strains, Phase II (KMG-II): from individual species to whole genera.</title>
        <authorList>
            <person name="Goeker M."/>
        </authorList>
    </citation>
    <scope>NUCLEOTIDE SEQUENCE [LARGE SCALE GENOMIC DNA]</scope>
    <source>
        <strain evidence="2 3">DSM 28823</strain>
    </source>
</reference>
<protein>
    <submittedName>
        <fullName evidence="2">Uncharacterized protein DUF481</fullName>
    </submittedName>
</protein>
<dbReference type="Proteomes" id="UP000243525">
    <property type="component" value="Unassembled WGS sequence"/>
</dbReference>
<dbReference type="Pfam" id="PF11276">
    <property type="entry name" value="DUF3078"/>
    <property type="match status" value="1"/>
</dbReference>
<keyword evidence="1" id="KW-0732">Signal</keyword>
<feature type="chain" id="PRO_5015761948" evidence="1">
    <location>
        <begin position="20"/>
        <end position="291"/>
    </location>
</feature>
<organism evidence="2 3">
    <name type="scientific">Mangrovibacterium marinum</name>
    <dbReference type="NCBI Taxonomy" id="1639118"/>
    <lineage>
        <taxon>Bacteria</taxon>
        <taxon>Pseudomonadati</taxon>
        <taxon>Bacteroidota</taxon>
        <taxon>Bacteroidia</taxon>
        <taxon>Marinilabiliales</taxon>
        <taxon>Prolixibacteraceae</taxon>
        <taxon>Mangrovibacterium</taxon>
    </lineage>
</organism>
<sequence>MKKLLVVACLLPLLVAAQAPVDSVKVWKTGGSASVNFSQVSLSNWVAGGKSSASGTFLVNLYGNYQKDNVSWENTLDLGYGLLKEEDAKVLKSDDKIDFSSKFGYKASGKFFYSALLSFRSQFTDGYDYKIEERPVISRFLAPAYITMALGMDYKPNEHFSLFLSPLTGKMTLVTDDALSEAGAFGVDEGAKSRWELGAFLKTTLKYELVKNVSLESKFDVFSNYLDQPQNMDVNWDVTINMKVNSFMSAKLITNMIYDNDIKIDVDNDGTVDGPRVQFKELFGVGLNVKF</sequence>
<dbReference type="RefSeq" id="WP_107823831.1">
    <property type="nucleotide sequence ID" value="NZ_OY782574.1"/>
</dbReference>
<dbReference type="AlphaFoldDB" id="A0A2T5BXD4"/>
<evidence type="ECO:0000313" key="2">
    <source>
        <dbReference type="EMBL" id="PTN04820.1"/>
    </source>
</evidence>